<sequence>MDGYEVLQRLRSMLPQTHIPVIMVSAR</sequence>
<dbReference type="PROSITE" id="PS50110">
    <property type="entry name" value="RESPONSE_REGULATORY"/>
    <property type="match status" value="1"/>
</dbReference>
<keyword evidence="4" id="KW-1185">Reference proteome</keyword>
<comment type="caution">
    <text evidence="1">Lacks conserved residue(s) required for the propagation of feature annotation.</text>
</comment>
<gene>
    <name evidence="3" type="ORF">HaLaN_11104</name>
</gene>
<name>A0A699YZH4_HAELA</name>
<feature type="domain" description="Response regulatory" evidence="2">
    <location>
        <begin position="1"/>
        <end position="27"/>
    </location>
</feature>
<dbReference type="SUPFAM" id="SSF52172">
    <property type="entry name" value="CheY-like"/>
    <property type="match status" value="1"/>
</dbReference>
<evidence type="ECO:0000256" key="1">
    <source>
        <dbReference type="PROSITE-ProRule" id="PRU00169"/>
    </source>
</evidence>
<reference evidence="3 4" key="1">
    <citation type="submission" date="2020-02" db="EMBL/GenBank/DDBJ databases">
        <title>Draft genome sequence of Haematococcus lacustris strain NIES-144.</title>
        <authorList>
            <person name="Morimoto D."/>
            <person name="Nakagawa S."/>
            <person name="Yoshida T."/>
            <person name="Sawayama S."/>
        </authorList>
    </citation>
    <scope>NUCLEOTIDE SEQUENCE [LARGE SCALE GENOMIC DNA]</scope>
    <source>
        <strain evidence="3 4">NIES-144</strain>
    </source>
</reference>
<evidence type="ECO:0000259" key="2">
    <source>
        <dbReference type="PROSITE" id="PS50110"/>
    </source>
</evidence>
<dbReference type="EMBL" id="BLLF01000788">
    <property type="protein sequence ID" value="GFH14960.1"/>
    <property type="molecule type" value="Genomic_DNA"/>
</dbReference>
<dbReference type="AlphaFoldDB" id="A0A699YZH4"/>
<organism evidence="3 4">
    <name type="scientific">Haematococcus lacustris</name>
    <name type="common">Green alga</name>
    <name type="synonym">Haematococcus pluvialis</name>
    <dbReference type="NCBI Taxonomy" id="44745"/>
    <lineage>
        <taxon>Eukaryota</taxon>
        <taxon>Viridiplantae</taxon>
        <taxon>Chlorophyta</taxon>
        <taxon>core chlorophytes</taxon>
        <taxon>Chlorophyceae</taxon>
        <taxon>CS clade</taxon>
        <taxon>Chlamydomonadales</taxon>
        <taxon>Haematococcaceae</taxon>
        <taxon>Haematococcus</taxon>
    </lineage>
</organism>
<proteinExistence type="predicted"/>
<dbReference type="GO" id="GO:0000160">
    <property type="term" value="P:phosphorelay signal transduction system"/>
    <property type="evidence" value="ECO:0007669"/>
    <property type="project" value="InterPro"/>
</dbReference>
<comment type="caution">
    <text evidence="3">The sequence shown here is derived from an EMBL/GenBank/DDBJ whole genome shotgun (WGS) entry which is preliminary data.</text>
</comment>
<evidence type="ECO:0000313" key="3">
    <source>
        <dbReference type="EMBL" id="GFH14960.1"/>
    </source>
</evidence>
<protein>
    <recommendedName>
        <fullName evidence="2">Response regulatory domain-containing protein</fullName>
    </recommendedName>
</protein>
<evidence type="ECO:0000313" key="4">
    <source>
        <dbReference type="Proteomes" id="UP000485058"/>
    </source>
</evidence>
<dbReference type="InterPro" id="IPR011006">
    <property type="entry name" value="CheY-like_superfamily"/>
</dbReference>
<accession>A0A699YZH4</accession>
<dbReference type="Gene3D" id="3.40.50.2300">
    <property type="match status" value="1"/>
</dbReference>
<dbReference type="Proteomes" id="UP000485058">
    <property type="component" value="Unassembled WGS sequence"/>
</dbReference>
<dbReference type="InterPro" id="IPR001789">
    <property type="entry name" value="Sig_transdc_resp-reg_receiver"/>
</dbReference>